<accession>A0A2X0IBU1</accession>
<reference evidence="1 2" key="1">
    <citation type="submission" date="2018-06" db="EMBL/GenBank/DDBJ databases">
        <title>Streptacidiphilus pinicola sp. nov., isolated from pine grove soil.</title>
        <authorList>
            <person name="Roh S.G."/>
            <person name="Park S."/>
            <person name="Kim M.-K."/>
            <person name="Yun B.-R."/>
            <person name="Park J."/>
            <person name="Kim M.J."/>
            <person name="Kim Y.S."/>
            <person name="Kim S.B."/>
        </authorList>
    </citation>
    <scope>NUCLEOTIDE SEQUENCE [LARGE SCALE GENOMIC DNA]</scope>
    <source>
        <strain evidence="1 2">MMS16-CNU450</strain>
    </source>
</reference>
<dbReference type="OrthoDB" id="3481051at2"/>
<evidence type="ECO:0008006" key="3">
    <source>
        <dbReference type="Google" id="ProtNLM"/>
    </source>
</evidence>
<name>A0A2X0IBU1_9ACTN</name>
<dbReference type="RefSeq" id="WP_111506340.1">
    <property type="nucleotide sequence ID" value="NZ_QKYN01000130.1"/>
</dbReference>
<dbReference type="InterPro" id="IPR007995">
    <property type="entry name" value="DUF742"/>
</dbReference>
<sequence length="120" mass="13153">MNPGGEDAEAGEVVRAFIVTRGRTRPVRPELRLETLVTAFPAALGAPLDFERLRIVELCRFPHSVAEIAALLSLPLGVARVLVADLAAERHLHVHDHPPEHAGRPSIALLERIRDGLLRL</sequence>
<evidence type="ECO:0000313" key="2">
    <source>
        <dbReference type="Proteomes" id="UP000248889"/>
    </source>
</evidence>
<comment type="caution">
    <text evidence="1">The sequence shown here is derived from an EMBL/GenBank/DDBJ whole genome shotgun (WGS) entry which is preliminary data.</text>
</comment>
<dbReference type="Proteomes" id="UP000248889">
    <property type="component" value="Unassembled WGS sequence"/>
</dbReference>
<dbReference type="PANTHER" id="PTHR36221">
    <property type="entry name" value="DUF742 DOMAIN-CONTAINING PROTEIN"/>
    <property type="match status" value="1"/>
</dbReference>
<protein>
    <recommendedName>
        <fullName evidence="3">DUF742 domain-containing protein</fullName>
    </recommendedName>
</protein>
<organism evidence="1 2">
    <name type="scientific">Streptacidiphilus pinicola</name>
    <dbReference type="NCBI Taxonomy" id="2219663"/>
    <lineage>
        <taxon>Bacteria</taxon>
        <taxon>Bacillati</taxon>
        <taxon>Actinomycetota</taxon>
        <taxon>Actinomycetes</taxon>
        <taxon>Kitasatosporales</taxon>
        <taxon>Streptomycetaceae</taxon>
        <taxon>Streptacidiphilus</taxon>
    </lineage>
</organism>
<evidence type="ECO:0000313" key="1">
    <source>
        <dbReference type="EMBL" id="RAG81977.1"/>
    </source>
</evidence>
<dbReference type="EMBL" id="QKYN01000130">
    <property type="protein sequence ID" value="RAG81977.1"/>
    <property type="molecule type" value="Genomic_DNA"/>
</dbReference>
<keyword evidence="2" id="KW-1185">Reference proteome</keyword>
<dbReference type="Pfam" id="PF05331">
    <property type="entry name" value="DUF742"/>
    <property type="match status" value="1"/>
</dbReference>
<gene>
    <name evidence="1" type="ORF">DN069_30135</name>
</gene>
<dbReference type="AlphaFoldDB" id="A0A2X0IBU1"/>
<proteinExistence type="predicted"/>
<dbReference type="PANTHER" id="PTHR36221:SF1">
    <property type="entry name" value="DUF742 DOMAIN-CONTAINING PROTEIN"/>
    <property type="match status" value="1"/>
</dbReference>